<feature type="binding site" evidence="13">
    <location>
        <begin position="77"/>
        <end position="79"/>
    </location>
    <ligand>
        <name>NAD(+)</name>
        <dbReference type="ChEBI" id="CHEBI:57540"/>
    </ligand>
</feature>
<evidence type="ECO:0000256" key="1">
    <source>
        <dbReference type="ARBA" id="ARBA00006642"/>
    </source>
</evidence>
<evidence type="ECO:0000259" key="14">
    <source>
        <dbReference type="Pfam" id="PF01113"/>
    </source>
</evidence>
<sequence>MAIKLAVVGSKGKVGSAIVAAARDAEGIELVAEVASAGERDKLVDSGAEVAVDFTVPGSVMENIEFYVEHGIHAVVGTTGFDDERLETVRGLLKDRPEVGVIIAPNFAISAVLTMAFARQAARFFESAEVVEYHHPHKLDAPSGTAVHTAEGIAAARREAGLGAAPDATEQQRDGARGADVDGVPVHAVRMSGMNAHEEVIFGTQGQTLTLRQDSYDRSSFAPGVFAAARAVADRPGLTVGLESILGLE</sequence>
<evidence type="ECO:0000256" key="6">
    <source>
        <dbReference type="ARBA" id="ARBA00023002"/>
    </source>
</evidence>
<keyword evidence="5 13" id="KW-0220">Diaminopimelate biosynthesis</keyword>
<dbReference type="GO" id="GO:0019877">
    <property type="term" value="P:diaminopimelate biosynthetic process"/>
    <property type="evidence" value="ECO:0007669"/>
    <property type="project" value="UniProtKB-UniRule"/>
</dbReference>
<dbReference type="PROSITE" id="PS01298">
    <property type="entry name" value="DAPB"/>
    <property type="match status" value="1"/>
</dbReference>
<keyword evidence="6 13" id="KW-0560">Oxidoreductase</keyword>
<dbReference type="InterPro" id="IPR036291">
    <property type="entry name" value="NAD(P)-bd_dom_sf"/>
</dbReference>
<dbReference type="GO" id="GO:0005829">
    <property type="term" value="C:cytosol"/>
    <property type="evidence" value="ECO:0007669"/>
    <property type="project" value="TreeGrafter"/>
</dbReference>
<feature type="domain" description="Dihydrodipicolinate reductase C-terminal" evidence="15">
    <location>
        <begin position="111"/>
        <end position="246"/>
    </location>
</feature>
<feature type="domain" description="Dihydrodipicolinate reductase N-terminal" evidence="14">
    <location>
        <begin position="3"/>
        <end position="107"/>
    </location>
</feature>
<feature type="binding site" evidence="13">
    <location>
        <begin position="104"/>
        <end position="107"/>
    </location>
    <ligand>
        <name>NAD(+)</name>
        <dbReference type="ChEBI" id="CHEBI:57540"/>
    </ligand>
</feature>
<evidence type="ECO:0000256" key="7">
    <source>
        <dbReference type="ARBA" id="ARBA00023027"/>
    </source>
</evidence>
<dbReference type="STRING" id="29321.AAV33_06660"/>
<dbReference type="HOGENOM" id="CLU_047479_0_1_11"/>
<dbReference type="InterPro" id="IPR000846">
    <property type="entry name" value="DapB_N"/>
</dbReference>
<feature type="active site" description="Proton donor" evidence="13">
    <location>
        <position position="138"/>
    </location>
</feature>
<dbReference type="Gene3D" id="3.30.360.10">
    <property type="entry name" value="Dihydrodipicolinate Reductase, domain 2"/>
    <property type="match status" value="1"/>
</dbReference>
<reference evidence="16 17" key="1">
    <citation type="submission" date="2012-08" db="EMBL/GenBank/DDBJ databases">
        <title>The Genome Sequence of Turicella otitidis ATCC 51513.</title>
        <authorList>
            <consortium name="The Broad Institute Genome Sequencing Platform"/>
            <person name="Earl A."/>
            <person name="Ward D."/>
            <person name="Feldgarden M."/>
            <person name="Gevers D."/>
            <person name="Huys G."/>
            <person name="Walker B."/>
            <person name="Young S.K."/>
            <person name="Zeng Q."/>
            <person name="Gargeya S."/>
            <person name="Fitzgerald M."/>
            <person name="Haas B."/>
            <person name="Abouelleil A."/>
            <person name="Alvarado L."/>
            <person name="Arachchi H.M."/>
            <person name="Berlin A.M."/>
            <person name="Chapman S.B."/>
            <person name="Goldberg J."/>
            <person name="Griggs A."/>
            <person name="Gujja S."/>
            <person name="Hansen M."/>
            <person name="Howarth C."/>
            <person name="Imamovic A."/>
            <person name="Larimer J."/>
            <person name="McCowen C."/>
            <person name="Montmayeur A."/>
            <person name="Murphy C."/>
            <person name="Neiman D."/>
            <person name="Pearson M."/>
            <person name="Priest M."/>
            <person name="Roberts A."/>
            <person name="Saif S."/>
            <person name="Shea T."/>
            <person name="Sisk P."/>
            <person name="Sykes S."/>
            <person name="Wortman J."/>
            <person name="Nusbaum C."/>
            <person name="Birren B."/>
        </authorList>
    </citation>
    <scope>NUCLEOTIDE SEQUENCE [LARGE SCALE GENOMIC DNA]</scope>
    <source>
        <strain evidence="16 17">ATCC 51513</strain>
    </source>
</reference>
<dbReference type="SUPFAM" id="SSF55347">
    <property type="entry name" value="Glyceraldehyde-3-phosphate dehydrogenase-like, C-terminal domain"/>
    <property type="match status" value="1"/>
</dbReference>
<comment type="pathway">
    <text evidence="9 13">Amino-acid biosynthesis; L-lysine biosynthesis via DAP pathway; (S)-tetrahydrodipicolinate from L-aspartate: step 4/4.</text>
</comment>
<evidence type="ECO:0000256" key="8">
    <source>
        <dbReference type="ARBA" id="ARBA00023154"/>
    </source>
</evidence>
<dbReference type="GO" id="GO:0009089">
    <property type="term" value="P:lysine biosynthetic process via diaminopimelate"/>
    <property type="evidence" value="ECO:0007669"/>
    <property type="project" value="UniProtKB-UniRule"/>
</dbReference>
<comment type="similarity">
    <text evidence="1 13">Belongs to the DapB family.</text>
</comment>
<comment type="caution">
    <text evidence="16">The sequence shown here is derived from an EMBL/GenBank/DDBJ whole genome shotgun (WGS) entry which is preliminary data.</text>
</comment>
<dbReference type="SUPFAM" id="SSF51735">
    <property type="entry name" value="NAD(P)-binding Rossmann-fold domains"/>
    <property type="match status" value="1"/>
</dbReference>
<dbReference type="Pfam" id="PF05173">
    <property type="entry name" value="DapB_C"/>
    <property type="match status" value="1"/>
</dbReference>
<feature type="binding site" evidence="13">
    <location>
        <begin position="9"/>
        <end position="14"/>
    </location>
    <ligand>
        <name>NAD(+)</name>
        <dbReference type="ChEBI" id="CHEBI:57540"/>
    </ligand>
</feature>
<comment type="catalytic activity">
    <reaction evidence="12 13">
        <text>(S)-2,3,4,5-tetrahydrodipicolinate + NAD(+) + H2O = (2S,4S)-4-hydroxy-2,3,4,5-tetrahydrodipicolinate + NADH + H(+)</text>
        <dbReference type="Rhea" id="RHEA:35323"/>
        <dbReference type="ChEBI" id="CHEBI:15377"/>
        <dbReference type="ChEBI" id="CHEBI:15378"/>
        <dbReference type="ChEBI" id="CHEBI:16845"/>
        <dbReference type="ChEBI" id="CHEBI:57540"/>
        <dbReference type="ChEBI" id="CHEBI:57945"/>
        <dbReference type="ChEBI" id="CHEBI:67139"/>
        <dbReference type="EC" id="1.17.1.8"/>
    </reaction>
</comment>
<keyword evidence="7 13" id="KW-0520">NAD</keyword>
<evidence type="ECO:0000256" key="11">
    <source>
        <dbReference type="ARBA" id="ARBA00049080"/>
    </source>
</evidence>
<dbReference type="Gene3D" id="3.40.50.720">
    <property type="entry name" value="NAD(P)-binding Rossmann-like Domain"/>
    <property type="match status" value="1"/>
</dbReference>
<dbReference type="InterPro" id="IPR022663">
    <property type="entry name" value="DapB_C"/>
</dbReference>
<dbReference type="UniPathway" id="UPA00034">
    <property type="reaction ID" value="UER00018"/>
</dbReference>
<dbReference type="GO" id="GO:0050661">
    <property type="term" value="F:NADP binding"/>
    <property type="evidence" value="ECO:0007669"/>
    <property type="project" value="UniProtKB-UniRule"/>
</dbReference>
<comment type="caution">
    <text evidence="13">Was originally thought to be a dihydrodipicolinate reductase (DHDPR), catalyzing the conversion of dihydrodipicolinate to tetrahydrodipicolinate. However, it was shown in E.coli that the substrate of the enzymatic reaction is not dihydrodipicolinate (DHDP) but in fact (2S,4S)-4-hydroxy-2,3,4,5-tetrahydrodipicolinic acid (HTPA), the product released by the DapA-catalyzed reaction.</text>
</comment>
<keyword evidence="3 13" id="KW-0028">Amino-acid biosynthesis</keyword>
<comment type="subunit">
    <text evidence="13">Homotetramer.</text>
</comment>
<evidence type="ECO:0000256" key="4">
    <source>
        <dbReference type="ARBA" id="ARBA00022857"/>
    </source>
</evidence>
<name>K0YU01_9CORY</name>
<dbReference type="HAMAP" id="MF_00102">
    <property type="entry name" value="DapB"/>
    <property type="match status" value="1"/>
</dbReference>
<feature type="active site" description="Proton donor/acceptor" evidence="13">
    <location>
        <position position="134"/>
    </location>
</feature>
<evidence type="ECO:0000259" key="15">
    <source>
        <dbReference type="Pfam" id="PF05173"/>
    </source>
</evidence>
<dbReference type="Proteomes" id="UP000006078">
    <property type="component" value="Unassembled WGS sequence"/>
</dbReference>
<dbReference type="Pfam" id="PF01113">
    <property type="entry name" value="DapB_N"/>
    <property type="match status" value="1"/>
</dbReference>
<keyword evidence="4 13" id="KW-0521">NADP</keyword>
<dbReference type="PANTHER" id="PTHR20836">
    <property type="entry name" value="DIHYDRODIPICOLINATE REDUCTASE"/>
    <property type="match status" value="1"/>
</dbReference>
<proteinExistence type="inferred from homology"/>
<evidence type="ECO:0000313" key="16">
    <source>
        <dbReference type="EMBL" id="EJZ82974.1"/>
    </source>
</evidence>
<dbReference type="OrthoDB" id="9790352at2"/>
<dbReference type="InterPro" id="IPR023940">
    <property type="entry name" value="DHDPR_bac"/>
</dbReference>
<dbReference type="AlphaFoldDB" id="K0YU01"/>
<comment type="function">
    <text evidence="13">Catalyzes the conversion of 4-hydroxy-tetrahydrodipicolinate (HTPA) to tetrahydrodipicolinate.</text>
</comment>
<comment type="subcellular location">
    <subcellularLocation>
        <location evidence="13">Cytoplasm</location>
    </subcellularLocation>
</comment>
<evidence type="ECO:0000256" key="5">
    <source>
        <dbReference type="ARBA" id="ARBA00022915"/>
    </source>
</evidence>
<dbReference type="PANTHER" id="PTHR20836:SF0">
    <property type="entry name" value="4-HYDROXY-TETRAHYDRODIPICOLINATE REDUCTASE 1, CHLOROPLASTIC-RELATED"/>
    <property type="match status" value="1"/>
</dbReference>
<evidence type="ECO:0000256" key="10">
    <source>
        <dbReference type="ARBA" id="ARBA00038983"/>
    </source>
</evidence>
<organism evidence="16 17">
    <name type="scientific">Corynebacterium otitidis ATCC 51513</name>
    <dbReference type="NCBI Taxonomy" id="883169"/>
    <lineage>
        <taxon>Bacteria</taxon>
        <taxon>Bacillati</taxon>
        <taxon>Actinomycetota</taxon>
        <taxon>Actinomycetes</taxon>
        <taxon>Mycobacteriales</taxon>
        <taxon>Corynebacteriaceae</taxon>
        <taxon>Corynebacterium</taxon>
    </lineage>
</organism>
<evidence type="ECO:0000256" key="12">
    <source>
        <dbReference type="ARBA" id="ARBA00049396"/>
    </source>
</evidence>
<dbReference type="RefSeq" id="WP_004599975.1">
    <property type="nucleotide sequence ID" value="NZ_JH815192.1"/>
</dbReference>
<evidence type="ECO:0000313" key="17">
    <source>
        <dbReference type="Proteomes" id="UP000006078"/>
    </source>
</evidence>
<dbReference type="PATRIC" id="fig|883169.3.peg.80"/>
<comment type="catalytic activity">
    <reaction evidence="11 13">
        <text>(S)-2,3,4,5-tetrahydrodipicolinate + NADP(+) + H2O = (2S,4S)-4-hydroxy-2,3,4,5-tetrahydrodipicolinate + NADPH + H(+)</text>
        <dbReference type="Rhea" id="RHEA:35331"/>
        <dbReference type="ChEBI" id="CHEBI:15377"/>
        <dbReference type="ChEBI" id="CHEBI:15378"/>
        <dbReference type="ChEBI" id="CHEBI:16845"/>
        <dbReference type="ChEBI" id="CHEBI:57783"/>
        <dbReference type="ChEBI" id="CHEBI:58349"/>
        <dbReference type="ChEBI" id="CHEBI:67139"/>
        <dbReference type="EC" id="1.17.1.8"/>
    </reaction>
</comment>
<keyword evidence="2 13" id="KW-0963">Cytoplasm</keyword>
<feature type="binding site" evidence="13">
    <location>
        <begin position="144"/>
        <end position="145"/>
    </location>
    <ligand>
        <name>(S)-2,3,4,5-tetrahydrodipicolinate</name>
        <dbReference type="ChEBI" id="CHEBI:16845"/>
    </ligand>
</feature>
<dbReference type="InterPro" id="IPR022664">
    <property type="entry name" value="DapB_N_CS"/>
</dbReference>
<evidence type="ECO:0000256" key="13">
    <source>
        <dbReference type="HAMAP-Rule" id="MF_00102"/>
    </source>
</evidence>
<dbReference type="GO" id="GO:0016726">
    <property type="term" value="F:oxidoreductase activity, acting on CH or CH2 groups, NAD or NADP as acceptor"/>
    <property type="evidence" value="ECO:0007669"/>
    <property type="project" value="UniProtKB-UniRule"/>
</dbReference>
<evidence type="ECO:0000256" key="2">
    <source>
        <dbReference type="ARBA" id="ARBA00022490"/>
    </source>
</evidence>
<gene>
    <name evidence="13" type="primary">dapB</name>
    <name evidence="16" type="ORF">HMPREF9719_00085</name>
</gene>
<feature type="binding site" evidence="13">
    <location>
        <position position="40"/>
    </location>
    <ligand>
        <name>NADP(+)</name>
        <dbReference type="ChEBI" id="CHEBI:58349"/>
    </ligand>
</feature>
<dbReference type="NCBIfam" id="TIGR00036">
    <property type="entry name" value="dapB"/>
    <property type="match status" value="1"/>
</dbReference>
<evidence type="ECO:0000256" key="3">
    <source>
        <dbReference type="ARBA" id="ARBA00022605"/>
    </source>
</evidence>
<protein>
    <recommendedName>
        <fullName evidence="10 13">4-hydroxy-tetrahydrodipicolinate reductase</fullName>
        <shortName evidence="13">HTPA reductase</shortName>
        <ecNumber evidence="10 13">1.17.1.8</ecNumber>
    </recommendedName>
</protein>
<feature type="binding site" evidence="13">
    <location>
        <position position="39"/>
    </location>
    <ligand>
        <name>NAD(+)</name>
        <dbReference type="ChEBI" id="CHEBI:57540"/>
    </ligand>
</feature>
<feature type="binding site" evidence="13">
    <location>
        <position position="135"/>
    </location>
    <ligand>
        <name>(S)-2,3,4,5-tetrahydrodipicolinate</name>
        <dbReference type="ChEBI" id="CHEBI:16845"/>
    </ligand>
</feature>
<keyword evidence="17" id="KW-1185">Reference proteome</keyword>
<dbReference type="CDD" id="cd02274">
    <property type="entry name" value="DHDPR_N"/>
    <property type="match status" value="1"/>
</dbReference>
<keyword evidence="8 13" id="KW-0457">Lysine biosynthesis</keyword>
<dbReference type="FunFam" id="3.30.360.10:FF:000009">
    <property type="entry name" value="4-hydroxy-tetrahydrodipicolinate reductase"/>
    <property type="match status" value="1"/>
</dbReference>
<dbReference type="eggNOG" id="COG0289">
    <property type="taxonomic scope" value="Bacteria"/>
</dbReference>
<dbReference type="EMBL" id="AHAE01000005">
    <property type="protein sequence ID" value="EJZ82974.1"/>
    <property type="molecule type" value="Genomic_DNA"/>
</dbReference>
<evidence type="ECO:0000256" key="9">
    <source>
        <dbReference type="ARBA" id="ARBA00037922"/>
    </source>
</evidence>
<dbReference type="PIRSF" id="PIRSF000161">
    <property type="entry name" value="DHPR"/>
    <property type="match status" value="1"/>
</dbReference>
<accession>K0YU01</accession>
<dbReference type="GO" id="GO:0008839">
    <property type="term" value="F:4-hydroxy-tetrahydrodipicolinate reductase"/>
    <property type="evidence" value="ECO:0007669"/>
    <property type="project" value="UniProtKB-UniRule"/>
</dbReference>
<dbReference type="GO" id="GO:0051287">
    <property type="term" value="F:NAD binding"/>
    <property type="evidence" value="ECO:0007669"/>
    <property type="project" value="UniProtKB-UniRule"/>
</dbReference>
<dbReference type="EC" id="1.17.1.8" evidence="10 13"/>